<dbReference type="InterPro" id="IPR032710">
    <property type="entry name" value="NTF2-like_dom_sf"/>
</dbReference>
<sequence length="232" mass="26218">MRVADDDAEAVPTSGLKRYFQEARSWDQDRVRSALRSTRIAWTVATVTSILAAASIFAVAALAPLKTVVPYVIRVNQTTGAVDVQTALTQRPMRYDEAVTKYFLAQYVRTRESWIPAAAEENFRFVTILSQPAEQQRWARFFSNNNAASPQNAWGKNAVVQARVRNIAFINDRVANVRFTRIVQTETDTQSSDWIATVTFAYANAPMAEGDRYRNPLGFQVENYRSDPEVVR</sequence>
<evidence type="ECO:0000256" key="3">
    <source>
        <dbReference type="ARBA" id="ARBA00022989"/>
    </source>
</evidence>
<evidence type="ECO:0000259" key="6">
    <source>
        <dbReference type="Pfam" id="PF04335"/>
    </source>
</evidence>
<reference evidence="7" key="1">
    <citation type="submission" date="2014-08" db="EMBL/GenBank/DDBJ databases">
        <title>Draft genome sequences of Sphingobium herbicidovorans.</title>
        <authorList>
            <person name="Gan H.M."/>
            <person name="Gan H.Y."/>
            <person name="Savka M.A."/>
        </authorList>
    </citation>
    <scope>NUCLEOTIDE SEQUENCE [LARGE SCALE GENOMIC DNA]</scope>
    <source>
        <strain evidence="7">NBRC 16415</strain>
    </source>
</reference>
<dbReference type="OrthoDB" id="7366154at2"/>
<keyword evidence="3 5" id="KW-1133">Transmembrane helix</keyword>
<dbReference type="Proteomes" id="UP000024284">
    <property type="component" value="Unassembled WGS sequence"/>
</dbReference>
<evidence type="ECO:0000313" key="8">
    <source>
        <dbReference type="Proteomes" id="UP000024284"/>
    </source>
</evidence>
<dbReference type="GO" id="GO:0030255">
    <property type="term" value="P:protein secretion by the type IV secretion system"/>
    <property type="evidence" value="ECO:0007669"/>
    <property type="project" value="InterPro"/>
</dbReference>
<organism evidence="7 8">
    <name type="scientific">Sphingobium herbicidovorans (strain ATCC 700291 / DSM 11019 / CCUG 56400 / KCTC 2939 / LMG 18315 / NBRC 16415 / MH)</name>
    <name type="common">Sphingomonas herbicidovorans</name>
    <dbReference type="NCBI Taxonomy" id="1219045"/>
    <lineage>
        <taxon>Bacteria</taxon>
        <taxon>Pseudomonadati</taxon>
        <taxon>Pseudomonadota</taxon>
        <taxon>Alphaproteobacteria</taxon>
        <taxon>Sphingomonadales</taxon>
        <taxon>Sphingomonadaceae</taxon>
        <taxon>Sphingobium</taxon>
    </lineage>
</organism>
<dbReference type="InterPro" id="IPR026264">
    <property type="entry name" value="VirB8/PtlE"/>
</dbReference>
<protein>
    <submittedName>
        <fullName evidence="7">Conjugal transfer protein TraJ</fullName>
    </submittedName>
</protein>
<name>A0A086PDR5_SPHHM</name>
<proteinExistence type="predicted"/>
<dbReference type="eggNOG" id="COG3736">
    <property type="taxonomic scope" value="Bacteria"/>
</dbReference>
<evidence type="ECO:0000256" key="5">
    <source>
        <dbReference type="SAM" id="Phobius"/>
    </source>
</evidence>
<accession>A0A086PDR5</accession>
<evidence type="ECO:0000313" key="7">
    <source>
        <dbReference type="EMBL" id="KFG91533.1"/>
    </source>
</evidence>
<evidence type="ECO:0000256" key="1">
    <source>
        <dbReference type="ARBA" id="ARBA00004167"/>
    </source>
</evidence>
<dbReference type="SUPFAM" id="SSF54427">
    <property type="entry name" value="NTF2-like"/>
    <property type="match status" value="1"/>
</dbReference>
<keyword evidence="4 5" id="KW-0472">Membrane</keyword>
<keyword evidence="2 5" id="KW-0812">Transmembrane</keyword>
<feature type="transmembrane region" description="Helical" evidence="5">
    <location>
        <begin position="40"/>
        <end position="63"/>
    </location>
</feature>
<dbReference type="PIRSF" id="PIRSF003299">
    <property type="entry name" value="VirB8_PtlE"/>
    <property type="match status" value="1"/>
</dbReference>
<feature type="domain" description="Bacterial virulence protein VirB8" evidence="6">
    <location>
        <begin position="23"/>
        <end position="229"/>
    </location>
</feature>
<dbReference type="EMBL" id="JFZA02000003">
    <property type="protein sequence ID" value="KFG91533.1"/>
    <property type="molecule type" value="Genomic_DNA"/>
</dbReference>
<comment type="caution">
    <text evidence="7">The sequence shown here is derived from an EMBL/GenBank/DDBJ whole genome shotgun (WGS) entry which is preliminary data.</text>
</comment>
<evidence type="ECO:0000256" key="2">
    <source>
        <dbReference type="ARBA" id="ARBA00022692"/>
    </source>
</evidence>
<dbReference type="PATRIC" id="fig|1219045.3.peg.746"/>
<dbReference type="CDD" id="cd16424">
    <property type="entry name" value="VirB8"/>
    <property type="match status" value="1"/>
</dbReference>
<evidence type="ECO:0000256" key="4">
    <source>
        <dbReference type="ARBA" id="ARBA00023136"/>
    </source>
</evidence>
<dbReference type="GO" id="GO:0016020">
    <property type="term" value="C:membrane"/>
    <property type="evidence" value="ECO:0007669"/>
    <property type="project" value="UniProtKB-SubCell"/>
</dbReference>
<keyword evidence="8" id="KW-1185">Reference proteome</keyword>
<dbReference type="InterPro" id="IPR007430">
    <property type="entry name" value="VirB8"/>
</dbReference>
<dbReference type="AlphaFoldDB" id="A0A086PDR5"/>
<dbReference type="Pfam" id="PF04335">
    <property type="entry name" value="VirB8"/>
    <property type="match status" value="1"/>
</dbReference>
<gene>
    <name evidence="7" type="ORF">BV98_000730</name>
</gene>
<dbReference type="STRING" id="76947.GCA_002080435_03590"/>
<comment type="subcellular location">
    <subcellularLocation>
        <location evidence="1">Membrane</location>
        <topology evidence="1">Single-pass membrane protein</topology>
    </subcellularLocation>
</comment>
<dbReference type="Gene3D" id="3.10.450.230">
    <property type="entry name" value="VirB8 protein"/>
    <property type="match status" value="1"/>
</dbReference>
<dbReference type="RefSeq" id="WP_021245264.1">
    <property type="nucleotide sequence ID" value="NZ_BCZD01000020.1"/>
</dbReference>